<feature type="binding site" evidence="14">
    <location>
        <position position="1132"/>
    </location>
    <ligand>
        <name>[4Fe-4S] cluster</name>
        <dbReference type="ChEBI" id="CHEBI:49883"/>
    </ligand>
</feature>
<evidence type="ECO:0000256" key="10">
    <source>
        <dbReference type="ARBA" id="ARBA00023004"/>
    </source>
</evidence>
<dbReference type="PANTHER" id="PTHR30591">
    <property type="entry name" value="RECBCD ENZYME SUBUNIT RECC"/>
    <property type="match status" value="1"/>
</dbReference>
<dbReference type="InterPro" id="IPR027417">
    <property type="entry name" value="P-loop_NTPase"/>
</dbReference>
<dbReference type="GO" id="GO:0003690">
    <property type="term" value="F:double-stranded DNA binding"/>
    <property type="evidence" value="ECO:0007669"/>
    <property type="project" value="UniProtKB-UniRule"/>
</dbReference>
<keyword evidence="8 14" id="KW-0269">Exonuclease</keyword>
<dbReference type="Gene3D" id="3.40.50.300">
    <property type="entry name" value="P-loop containing nucleotide triphosphate hydrolases"/>
    <property type="match status" value="3"/>
</dbReference>
<dbReference type="EC" id="3.1.-.-" evidence="14"/>
<evidence type="ECO:0000256" key="12">
    <source>
        <dbReference type="ARBA" id="ARBA00023125"/>
    </source>
</evidence>
<evidence type="ECO:0000313" key="16">
    <source>
        <dbReference type="EMBL" id="SDY90689.1"/>
    </source>
</evidence>
<dbReference type="InterPro" id="IPR049035">
    <property type="entry name" value="ADDB_N"/>
</dbReference>
<dbReference type="GO" id="GO:0004386">
    <property type="term" value="F:helicase activity"/>
    <property type="evidence" value="ECO:0007669"/>
    <property type="project" value="UniProtKB-KW"/>
</dbReference>
<evidence type="ECO:0000256" key="3">
    <source>
        <dbReference type="ARBA" id="ARBA00022723"/>
    </source>
</evidence>
<dbReference type="OrthoDB" id="9758506at2"/>
<dbReference type="GO" id="GO:0046872">
    <property type="term" value="F:metal ion binding"/>
    <property type="evidence" value="ECO:0007669"/>
    <property type="project" value="UniProtKB-KW"/>
</dbReference>
<evidence type="ECO:0000313" key="17">
    <source>
        <dbReference type="Proteomes" id="UP000198935"/>
    </source>
</evidence>
<sequence>MSVTFYIGRSGTGKTYTMLQEIAKELQENPRGKPIIYLVPDQMTFQSEMHFVHSKLQGMTRLQVLSFSRLALRVLQETGGIARYHIQKSGMHMLLRKIVEQEKDNFAIFGRATDTNGFIEQLEQLFSEFKRYDVTPESLNEQEELLQIKAEKKPGELVLQDKMRDMRLIYSRLEQELAGQYVASDDYLNLLSSQIAKSDYLKHANVYIDGFFSFTPLEMKVLENLLLHCSSAVFSLTLDRAYDQQESLNELDLFFETAKTYQQLQAICEQHRLKATVTAFRGTKRFRSQALKHLEQYYDVRPAPVMGKNDGIRLIAAVHRRSEVEGVARQILRLVREESFRFRDMALLLRNMENYADLLETVFTDYRIPFFMDQKRSMLNHPVIEFIRSSLEIIQGHWRYEAVFRCLKTDLLFPLKADVSEMRERVDQLENYVLAYGIQGARWYQAEPWTYRRIRTSADGEWKRTAYEENFEQEINQLRWELTKPLAELEKQLKQDKSVRKRCETLYNFLQACRVPEKLEQMRNTAVENGDLQAAREHDQVWSAVVELLEQMVEMTGEETMPFSMFKAMLESGLESMKFSIIPPALDQVIVADMEHSRLSAVRCAFILGVNDGVIPAKPDEGGIMSEEERDQLQQDGMKLAPGSTRQLLNESFLIYMAQSTPAEQLYLTYPLADDEGRTLQPSIILKRIKDLCPTMTEQLWLQEPTDMAEAEQFQFINGPEKTLSYLTYQLQSWKKGYPVPDFWWDVYNWYCRGETWRTHVKNTLHSLFYTNKAEPLSRKTSAELYGEHLQTSVSRMELYQHCAFSQYANYGLSLKERDTFKLEAPDVGTLFHAALKELAELLRKQGRDFSNLSNEECDVLAKQIVHDLAPKIQREILLSSNRYHYIKQKLEEVVARASKVLSEQARFSGFSPVGLEVSFGPNQELPPLQFKLENGCTMELVGRIDRVDRSEGDNGVYLRIIDYKSSKKDVRLNDVYYGLALQMLIYLDVVVSFSEKWLGVRASPAGVLYFHVHNPLLQAKKKMTVEEVEEELFQQFKMKGLLAANPEVARLMDDKVDGGMSKIIPAGLKKNGEFYSNSSVISEQDYAALRKFLRNKVEEIGLAITEGRIDITPVKNKQQTACTFCSYKSFCQFDPTLETNDYNRVSKLEKAEILEQIRKKGEGENGDPA</sequence>
<dbReference type="InterPro" id="IPR038726">
    <property type="entry name" value="PDDEXK_AddAB-type"/>
</dbReference>
<evidence type="ECO:0000256" key="14">
    <source>
        <dbReference type="HAMAP-Rule" id="MF_01452"/>
    </source>
</evidence>
<organism evidence="16 17">
    <name type="scientific">Evansella caseinilytica</name>
    <dbReference type="NCBI Taxonomy" id="1503961"/>
    <lineage>
        <taxon>Bacteria</taxon>
        <taxon>Bacillati</taxon>
        <taxon>Bacillota</taxon>
        <taxon>Bacilli</taxon>
        <taxon>Bacillales</taxon>
        <taxon>Bacillaceae</taxon>
        <taxon>Evansella</taxon>
    </lineage>
</organism>
<evidence type="ECO:0000256" key="6">
    <source>
        <dbReference type="ARBA" id="ARBA00022801"/>
    </source>
</evidence>
<keyword evidence="6 14" id="KW-0378">Hydrolase</keyword>
<dbReference type="GO" id="GO:0051539">
    <property type="term" value="F:4 iron, 4 sulfur cluster binding"/>
    <property type="evidence" value="ECO:0007669"/>
    <property type="project" value="UniProtKB-KW"/>
</dbReference>
<keyword evidence="9 14" id="KW-0067">ATP-binding</keyword>
<reference evidence="17" key="1">
    <citation type="submission" date="2016-10" db="EMBL/GenBank/DDBJ databases">
        <authorList>
            <person name="Varghese N."/>
            <person name="Submissions S."/>
        </authorList>
    </citation>
    <scope>NUCLEOTIDE SEQUENCE [LARGE SCALE GENOMIC DNA]</scope>
    <source>
        <strain evidence="17">SP</strain>
    </source>
</reference>
<dbReference type="GO" id="GO:0000724">
    <property type="term" value="P:double-strand break repair via homologous recombination"/>
    <property type="evidence" value="ECO:0007669"/>
    <property type="project" value="UniProtKB-UniRule"/>
</dbReference>
<accession>A0A1H3NR86</accession>
<comment type="miscellaneous">
    <text evidence="14">Despite having conserved helicase domains, this subunit does not have helicase activity.</text>
</comment>
<keyword evidence="5 14" id="KW-0227">DNA damage</keyword>
<dbReference type="GO" id="GO:0005524">
    <property type="term" value="F:ATP binding"/>
    <property type="evidence" value="ECO:0007669"/>
    <property type="project" value="UniProtKB-UniRule"/>
</dbReference>
<comment type="function">
    <text evidence="14">The heterodimer acts as both an ATP-dependent DNA helicase and an ATP-dependent, dual-direction single-stranded exonuclease. Recognizes the chi site generating a DNA molecule suitable for the initiation of homologous recombination. The AddB subunit has 5' -&gt; 3' nuclease activity but not helicase activity.</text>
</comment>
<comment type="similarity">
    <text evidence="14">Belongs to the helicase family. AddB/RexB type 1 subfamily.</text>
</comment>
<keyword evidence="7 14" id="KW-0347">Helicase</keyword>
<feature type="binding site" evidence="14">
    <location>
        <position position="1123"/>
    </location>
    <ligand>
        <name>[4Fe-4S] cluster</name>
        <dbReference type="ChEBI" id="CHEBI:49883"/>
    </ligand>
</feature>
<feature type="binding site" evidence="14">
    <location>
        <position position="803"/>
    </location>
    <ligand>
        <name>[4Fe-4S] cluster</name>
        <dbReference type="ChEBI" id="CHEBI:49883"/>
    </ligand>
</feature>
<keyword evidence="10 14" id="KW-0408">Iron</keyword>
<dbReference type="InterPro" id="IPR014017">
    <property type="entry name" value="DNA_helicase_UvrD-like_C"/>
</dbReference>
<keyword evidence="1 14" id="KW-0004">4Fe-4S</keyword>
<keyword evidence="13 14" id="KW-0234">DNA repair</keyword>
<dbReference type="Gene3D" id="3.90.320.10">
    <property type="match status" value="1"/>
</dbReference>
<evidence type="ECO:0000256" key="8">
    <source>
        <dbReference type="ARBA" id="ARBA00022839"/>
    </source>
</evidence>
<dbReference type="Proteomes" id="UP000198935">
    <property type="component" value="Unassembled WGS sequence"/>
</dbReference>
<evidence type="ECO:0000256" key="9">
    <source>
        <dbReference type="ARBA" id="ARBA00022840"/>
    </source>
</evidence>
<feature type="domain" description="UvrD-like helicase C-terminal" evidence="15">
    <location>
        <begin position="281"/>
        <end position="587"/>
    </location>
</feature>
<dbReference type="STRING" id="1503961.SAMN05421736_104151"/>
<dbReference type="PANTHER" id="PTHR30591:SF1">
    <property type="entry name" value="RECBCD ENZYME SUBUNIT RECC"/>
    <property type="match status" value="1"/>
</dbReference>
<evidence type="ECO:0000256" key="1">
    <source>
        <dbReference type="ARBA" id="ARBA00022485"/>
    </source>
</evidence>
<comment type="subunit">
    <text evidence="14">Heterodimer of AddA and AddB.</text>
</comment>
<keyword evidence="11 14" id="KW-0411">Iron-sulfur</keyword>
<keyword evidence="3 14" id="KW-0479">Metal-binding</keyword>
<protein>
    <recommendedName>
        <fullName evidence="14">ATP-dependent helicase/deoxyribonuclease subunit B</fullName>
        <ecNumber evidence="14">3.1.-.-</ecNumber>
    </recommendedName>
    <alternativeName>
        <fullName evidence="14">ATP-dependent helicase/nuclease subunit AddB</fullName>
    </alternativeName>
</protein>
<dbReference type="NCBIfam" id="TIGR02773">
    <property type="entry name" value="addB_Gpos"/>
    <property type="match status" value="1"/>
</dbReference>
<evidence type="ECO:0000259" key="15">
    <source>
        <dbReference type="PROSITE" id="PS51217"/>
    </source>
</evidence>
<keyword evidence="17" id="KW-1185">Reference proteome</keyword>
<dbReference type="InterPro" id="IPR011604">
    <property type="entry name" value="PDDEXK-like_dom_sf"/>
</dbReference>
<evidence type="ECO:0000256" key="4">
    <source>
        <dbReference type="ARBA" id="ARBA00022741"/>
    </source>
</evidence>
<evidence type="ECO:0000256" key="7">
    <source>
        <dbReference type="ARBA" id="ARBA00022806"/>
    </source>
</evidence>
<keyword evidence="4 14" id="KW-0547">Nucleotide-binding</keyword>
<keyword evidence="2 14" id="KW-0540">Nuclease</keyword>
<dbReference type="Pfam" id="PF21445">
    <property type="entry name" value="ADDB_N"/>
    <property type="match status" value="1"/>
</dbReference>
<dbReference type="Gene3D" id="6.10.140.1030">
    <property type="match status" value="1"/>
</dbReference>
<dbReference type="GO" id="GO:0008409">
    <property type="term" value="F:5'-3' exonuclease activity"/>
    <property type="evidence" value="ECO:0007669"/>
    <property type="project" value="UniProtKB-UniRule"/>
</dbReference>
<evidence type="ECO:0000256" key="2">
    <source>
        <dbReference type="ARBA" id="ARBA00022722"/>
    </source>
</evidence>
<evidence type="ECO:0000256" key="11">
    <source>
        <dbReference type="ARBA" id="ARBA00023014"/>
    </source>
</evidence>
<evidence type="ECO:0000256" key="13">
    <source>
        <dbReference type="ARBA" id="ARBA00023204"/>
    </source>
</evidence>
<dbReference type="InterPro" id="IPR014140">
    <property type="entry name" value="DNA_helicase_suAddB"/>
</dbReference>
<dbReference type="EMBL" id="FNPI01000004">
    <property type="protein sequence ID" value="SDY90689.1"/>
    <property type="molecule type" value="Genomic_DNA"/>
</dbReference>
<feature type="binding site" evidence="14">
    <location>
        <position position="1126"/>
    </location>
    <ligand>
        <name>[4Fe-4S] cluster</name>
        <dbReference type="ChEBI" id="CHEBI:49883"/>
    </ligand>
</feature>
<name>A0A1H3NR86_9BACI</name>
<comment type="cofactor">
    <cofactor evidence="14">
        <name>[4Fe-4S] cluster</name>
        <dbReference type="ChEBI" id="CHEBI:49883"/>
    </cofactor>
    <text evidence="14">Binds 1 [4Fe-4S] cluster.</text>
</comment>
<dbReference type="SUPFAM" id="SSF52540">
    <property type="entry name" value="P-loop containing nucleoside triphosphate hydrolases"/>
    <property type="match status" value="2"/>
</dbReference>
<dbReference type="PROSITE" id="PS51217">
    <property type="entry name" value="UVRD_HELICASE_CTER"/>
    <property type="match status" value="1"/>
</dbReference>
<dbReference type="HAMAP" id="MF_01452">
    <property type="entry name" value="AddB_type1"/>
    <property type="match status" value="1"/>
</dbReference>
<evidence type="ECO:0000256" key="5">
    <source>
        <dbReference type="ARBA" id="ARBA00022763"/>
    </source>
</evidence>
<comment type="cofactor">
    <cofactor evidence="14">
        <name>Mg(2+)</name>
        <dbReference type="ChEBI" id="CHEBI:18420"/>
    </cofactor>
</comment>
<dbReference type="Pfam" id="PF12705">
    <property type="entry name" value="PDDEXK_1"/>
    <property type="match status" value="1"/>
</dbReference>
<dbReference type="AlphaFoldDB" id="A0A1H3NR86"/>
<keyword evidence="12 14" id="KW-0238">DNA-binding</keyword>
<gene>
    <name evidence="14" type="primary">addB</name>
    <name evidence="16" type="ORF">SAMN05421736_104151</name>
</gene>
<proteinExistence type="inferred from homology"/>